<sequence>MLPLLLSVLILAPSTDLTFVRHGETVANATGRYNSRTLNEFSAKGAAGVEALTQRLLKEPRFDRILVSPSPRALKTIAPYLRASHQKATVWPLLYECCTGRRPKGAHATKFTWGGKISVPPDLAPLFLIERGEDRFPNSPDYNSGLAQSAASVREFRRRFSGGRVLVVGHSGHGGQFLYALVGKRLKVDNAKEMRFRL</sequence>
<dbReference type="CDD" id="cd07067">
    <property type="entry name" value="HP_PGM_like"/>
    <property type="match status" value="1"/>
</dbReference>
<dbReference type="InterPro" id="IPR013078">
    <property type="entry name" value="His_Pase_superF_clade-1"/>
</dbReference>
<evidence type="ECO:0008006" key="3">
    <source>
        <dbReference type="Google" id="ProtNLM"/>
    </source>
</evidence>
<reference evidence="1 2" key="1">
    <citation type="journal article" date="2014" name="PLoS ONE">
        <title>The first complete genome sequence of the class fimbriimonadia in the phylum armatimonadetes.</title>
        <authorList>
            <person name="Hu Z.Y."/>
            <person name="Wang Y.Z."/>
            <person name="Im W.T."/>
            <person name="Wang S.Y."/>
            <person name="Zhao G.P."/>
            <person name="Zheng H.J."/>
            <person name="Quan Z.X."/>
        </authorList>
    </citation>
    <scope>NUCLEOTIDE SEQUENCE [LARGE SCALE GENOMIC DNA]</scope>
    <source>
        <strain evidence="1">Gsoil 348</strain>
    </source>
</reference>
<name>A0A068NL15_FIMGI</name>
<dbReference type="EMBL" id="CP007139">
    <property type="protein sequence ID" value="AIE84278.1"/>
    <property type="molecule type" value="Genomic_DNA"/>
</dbReference>
<dbReference type="Proteomes" id="UP000027982">
    <property type="component" value="Chromosome"/>
</dbReference>
<dbReference type="SMART" id="SM00855">
    <property type="entry name" value="PGAM"/>
    <property type="match status" value="1"/>
</dbReference>
<dbReference type="Gene3D" id="3.40.50.1240">
    <property type="entry name" value="Phosphoglycerate mutase-like"/>
    <property type="match status" value="1"/>
</dbReference>
<accession>A0A068NL15</accession>
<dbReference type="AlphaFoldDB" id="A0A068NL15"/>
<dbReference type="HOGENOM" id="CLU_1376362_0_0_0"/>
<dbReference type="RefSeq" id="WP_025227078.1">
    <property type="nucleotide sequence ID" value="NZ_CP007139.1"/>
</dbReference>
<dbReference type="OrthoDB" id="5293232at2"/>
<dbReference type="KEGG" id="fgi:OP10G_0910"/>
<protein>
    <recommendedName>
        <fullName evidence="3">Histidine phosphatase family protein</fullName>
    </recommendedName>
</protein>
<dbReference type="Pfam" id="PF00300">
    <property type="entry name" value="His_Phos_1"/>
    <property type="match status" value="1"/>
</dbReference>
<dbReference type="InterPro" id="IPR029033">
    <property type="entry name" value="His_PPase_superfam"/>
</dbReference>
<proteinExistence type="predicted"/>
<organism evidence="1 2">
    <name type="scientific">Fimbriimonas ginsengisoli Gsoil 348</name>
    <dbReference type="NCBI Taxonomy" id="661478"/>
    <lineage>
        <taxon>Bacteria</taxon>
        <taxon>Bacillati</taxon>
        <taxon>Armatimonadota</taxon>
        <taxon>Fimbriimonadia</taxon>
        <taxon>Fimbriimonadales</taxon>
        <taxon>Fimbriimonadaceae</taxon>
        <taxon>Fimbriimonas</taxon>
    </lineage>
</organism>
<evidence type="ECO:0000313" key="2">
    <source>
        <dbReference type="Proteomes" id="UP000027982"/>
    </source>
</evidence>
<keyword evidence="2" id="KW-1185">Reference proteome</keyword>
<evidence type="ECO:0000313" key="1">
    <source>
        <dbReference type="EMBL" id="AIE84278.1"/>
    </source>
</evidence>
<dbReference type="STRING" id="661478.OP10G_0910"/>
<dbReference type="SUPFAM" id="SSF53254">
    <property type="entry name" value="Phosphoglycerate mutase-like"/>
    <property type="match status" value="1"/>
</dbReference>
<gene>
    <name evidence="1" type="ORF">OP10G_0910</name>
</gene>